<dbReference type="InterPro" id="IPR011545">
    <property type="entry name" value="DEAD/DEAH_box_helicase_dom"/>
</dbReference>
<evidence type="ECO:0000256" key="9">
    <source>
        <dbReference type="RuleBase" id="RU364117"/>
    </source>
</evidence>
<evidence type="ECO:0000256" key="2">
    <source>
        <dbReference type="ARBA" id="ARBA00022741"/>
    </source>
</evidence>
<dbReference type="PROSITE" id="PS50967">
    <property type="entry name" value="HRDC"/>
    <property type="match status" value="1"/>
</dbReference>
<dbReference type="InterPro" id="IPR036388">
    <property type="entry name" value="WH-like_DNA-bd_sf"/>
</dbReference>
<comment type="catalytic activity">
    <reaction evidence="8 9">
        <text>Couples ATP hydrolysis with the unwinding of duplex DNA by translocating in the 3'-5' direction.</text>
        <dbReference type="EC" id="5.6.2.4"/>
    </reaction>
</comment>
<comment type="similarity">
    <text evidence="1 9">Belongs to the helicase family. RecQ subfamily.</text>
</comment>
<dbReference type="Proteomes" id="UP001363151">
    <property type="component" value="Unassembled WGS sequence"/>
</dbReference>
<dbReference type="PROSITE" id="PS51192">
    <property type="entry name" value="HELICASE_ATP_BIND_1"/>
    <property type="match status" value="1"/>
</dbReference>
<comment type="subcellular location">
    <subcellularLocation>
        <location evidence="9">Nucleus</location>
    </subcellularLocation>
</comment>
<evidence type="ECO:0000256" key="5">
    <source>
        <dbReference type="ARBA" id="ARBA00022840"/>
    </source>
</evidence>
<keyword evidence="6" id="KW-0238">DNA-binding</keyword>
<dbReference type="InterPro" id="IPR027417">
    <property type="entry name" value="P-loop_NTPase"/>
</dbReference>
<evidence type="ECO:0000259" key="11">
    <source>
        <dbReference type="PROSITE" id="PS51192"/>
    </source>
</evidence>
<organism evidence="13 14">
    <name type="scientific">Aureococcus anophagefferens</name>
    <name type="common">Harmful bloom alga</name>
    <dbReference type="NCBI Taxonomy" id="44056"/>
    <lineage>
        <taxon>Eukaryota</taxon>
        <taxon>Sar</taxon>
        <taxon>Stramenopiles</taxon>
        <taxon>Ochrophyta</taxon>
        <taxon>Pelagophyceae</taxon>
        <taxon>Pelagomonadales</taxon>
        <taxon>Pelagomonadaceae</taxon>
        <taxon>Aureococcus</taxon>
    </lineage>
</organism>
<dbReference type="SUPFAM" id="SSF47819">
    <property type="entry name" value="HRDC-like"/>
    <property type="match status" value="1"/>
</dbReference>
<evidence type="ECO:0000256" key="4">
    <source>
        <dbReference type="ARBA" id="ARBA00022806"/>
    </source>
</evidence>
<evidence type="ECO:0000256" key="3">
    <source>
        <dbReference type="ARBA" id="ARBA00022801"/>
    </source>
</evidence>
<dbReference type="PROSITE" id="PS51194">
    <property type="entry name" value="HELICASE_CTER"/>
    <property type="match status" value="1"/>
</dbReference>
<keyword evidence="7" id="KW-0413">Isomerase</keyword>
<accession>A0ABR1GDX2</accession>
<feature type="domain" description="Helicase ATP-binding" evidence="11">
    <location>
        <begin position="69"/>
        <end position="240"/>
    </location>
</feature>
<feature type="domain" description="Helicase C-terminal" evidence="12">
    <location>
        <begin position="267"/>
        <end position="414"/>
    </location>
</feature>
<dbReference type="InterPro" id="IPR002121">
    <property type="entry name" value="HRDC_dom"/>
</dbReference>
<reference evidence="13 14" key="1">
    <citation type="submission" date="2024-03" db="EMBL/GenBank/DDBJ databases">
        <title>Aureococcus anophagefferens CCMP1851 and Kratosvirus quantuckense: Draft genome of a second virus-susceptible host strain in the model system.</title>
        <authorList>
            <person name="Chase E."/>
            <person name="Truchon A.R."/>
            <person name="Schepens W."/>
            <person name="Wilhelm S.W."/>
        </authorList>
    </citation>
    <scope>NUCLEOTIDE SEQUENCE [LARGE SCALE GENOMIC DNA]</scope>
    <source>
        <strain evidence="13 14">CCMP1851</strain>
    </source>
</reference>
<dbReference type="Pfam" id="PF00270">
    <property type="entry name" value="DEAD"/>
    <property type="match status" value="1"/>
</dbReference>
<dbReference type="Pfam" id="PF00271">
    <property type="entry name" value="Helicase_C"/>
    <property type="match status" value="1"/>
</dbReference>
<dbReference type="SUPFAM" id="SSF52540">
    <property type="entry name" value="P-loop containing nucleoside triphosphate hydrolases"/>
    <property type="match status" value="1"/>
</dbReference>
<proteinExistence type="inferred from homology"/>
<name>A0ABR1GDX2_AURAN</name>
<dbReference type="CDD" id="cd17920">
    <property type="entry name" value="DEXHc_RecQ"/>
    <property type="match status" value="1"/>
</dbReference>
<dbReference type="Gene3D" id="1.10.150.80">
    <property type="entry name" value="HRDC domain"/>
    <property type="match status" value="1"/>
</dbReference>
<evidence type="ECO:0000313" key="14">
    <source>
        <dbReference type="Proteomes" id="UP001363151"/>
    </source>
</evidence>
<evidence type="ECO:0000256" key="8">
    <source>
        <dbReference type="ARBA" id="ARBA00034617"/>
    </source>
</evidence>
<evidence type="ECO:0000256" key="7">
    <source>
        <dbReference type="ARBA" id="ARBA00023235"/>
    </source>
</evidence>
<dbReference type="InterPro" id="IPR044876">
    <property type="entry name" value="HRDC_dom_sf"/>
</dbReference>
<evidence type="ECO:0000313" key="13">
    <source>
        <dbReference type="EMBL" id="KAK7254083.1"/>
    </source>
</evidence>
<dbReference type="InterPro" id="IPR014001">
    <property type="entry name" value="Helicase_ATP-bd"/>
</dbReference>
<dbReference type="PANTHER" id="PTHR13710:SF120">
    <property type="entry name" value="BIFUNCTIONAL 3'-5' EXONUCLEASE_ATP-DEPENDENT HELICASE WRN"/>
    <property type="match status" value="1"/>
</dbReference>
<comment type="caution">
    <text evidence="13">The sequence shown here is derived from an EMBL/GenBank/DDBJ whole genome shotgun (WGS) entry which is preliminary data.</text>
</comment>
<dbReference type="NCBIfam" id="TIGR00614">
    <property type="entry name" value="recQ_fam"/>
    <property type="match status" value="1"/>
</dbReference>
<keyword evidence="9" id="KW-0539">Nucleus</keyword>
<dbReference type="PANTHER" id="PTHR13710">
    <property type="entry name" value="DNA HELICASE RECQ FAMILY MEMBER"/>
    <property type="match status" value="1"/>
</dbReference>
<keyword evidence="5 9" id="KW-0067">ATP-binding</keyword>
<dbReference type="EC" id="5.6.2.4" evidence="9"/>
<comment type="catalytic activity">
    <reaction evidence="9">
        <text>ATP + H2O = ADP + phosphate + H(+)</text>
        <dbReference type="Rhea" id="RHEA:13065"/>
        <dbReference type="ChEBI" id="CHEBI:15377"/>
        <dbReference type="ChEBI" id="CHEBI:15378"/>
        <dbReference type="ChEBI" id="CHEBI:30616"/>
        <dbReference type="ChEBI" id="CHEBI:43474"/>
        <dbReference type="ChEBI" id="CHEBI:456216"/>
    </reaction>
</comment>
<dbReference type="InterPro" id="IPR001650">
    <property type="entry name" value="Helicase_C-like"/>
</dbReference>
<dbReference type="InterPro" id="IPR004589">
    <property type="entry name" value="DNA_helicase_ATP-dep_RecQ"/>
</dbReference>
<dbReference type="Pfam" id="PF16124">
    <property type="entry name" value="RecQ_Zn_bind"/>
    <property type="match status" value="1"/>
</dbReference>
<dbReference type="InterPro" id="IPR032284">
    <property type="entry name" value="RecQ_Zn-bd"/>
</dbReference>
<protein>
    <recommendedName>
        <fullName evidence="9">ATP-dependent DNA helicase</fullName>
        <ecNumber evidence="9">5.6.2.4</ecNumber>
    </recommendedName>
</protein>
<gene>
    <name evidence="13" type="ORF">SO694_00008149</name>
</gene>
<keyword evidence="4 9" id="KW-0347">Helicase</keyword>
<dbReference type="InterPro" id="IPR010997">
    <property type="entry name" value="HRDC-like_sf"/>
</dbReference>
<evidence type="ECO:0000259" key="12">
    <source>
        <dbReference type="PROSITE" id="PS51194"/>
    </source>
</evidence>
<dbReference type="EMBL" id="JBBJCI010000032">
    <property type="protein sequence ID" value="KAK7254083.1"/>
    <property type="molecule type" value="Genomic_DNA"/>
</dbReference>
<feature type="domain" description="HRDC" evidence="10">
    <location>
        <begin position="651"/>
        <end position="731"/>
    </location>
</feature>
<evidence type="ECO:0000256" key="1">
    <source>
        <dbReference type="ARBA" id="ARBA00005446"/>
    </source>
</evidence>
<evidence type="ECO:0000259" key="10">
    <source>
        <dbReference type="PROSITE" id="PS50967"/>
    </source>
</evidence>
<dbReference type="SMART" id="SM00490">
    <property type="entry name" value="HELICc"/>
    <property type="match status" value="1"/>
</dbReference>
<dbReference type="Gene3D" id="3.40.50.300">
    <property type="entry name" value="P-loop containing nucleotide triphosphate hydrolases"/>
    <property type="match status" value="2"/>
</dbReference>
<keyword evidence="14" id="KW-1185">Reference proteome</keyword>
<dbReference type="GO" id="GO:0004386">
    <property type="term" value="F:helicase activity"/>
    <property type="evidence" value="ECO:0007669"/>
    <property type="project" value="UniProtKB-KW"/>
</dbReference>
<evidence type="ECO:0000256" key="6">
    <source>
        <dbReference type="ARBA" id="ARBA00023125"/>
    </source>
</evidence>
<keyword evidence="3 9" id="KW-0378">Hydrolase</keyword>
<sequence length="921" mass="98676">MDDFDDFMLSPEAEAALAAAEATLDAAPAPKVPAKAAAPRPPVDVRALRATLKETWGYDDFREGQEAAVAAVCGGRDCAVYWATGSGKSIVYQLTALHQARGVVLVISPLVSLMMDQVKTLNMTCGREVACFLGSAQTDRSVEDRALRGDYRLVYATPEKTANQDLAGALDRNCPGGLALIAVDEAHCVSEWGHDFRPEYRRLGSVRDACPGTPLVALTATAAPRVRGDIESNLRLRPGFHVAAKTFDRPNLALRCKRLAGEGPAAALKSTAEALRDGGATIVYCSTRGEVETATAALNALDPAAKVAGYHAGMPPGDRRDAHYGFLSGKLHCVVATVAFGMGIDKPDIRRVVHYSPPKSMEEYYQQVGRAGRDGLPAECLLLFKESQLVKYNSDFYTKGLTGDGLANFQASLESMRRFAGLTDGCRRAAILDHFKEPYAKGWRCGSCDLCRRASDPGTRDRDYTKPARLLLAASHECAGATETDLVDLALGTFKGKGASKYVPPQHARAQAAVEPLLAEIRREAAWRRFVTKDSMKSFLGELAARAYLDQRSVKGAYAAYAVYDISERGSAVARGRANVLLPPPQFVVDEEAREAARAAKRKAELETAGVDVSKIPKAELDAGKGPALTAELDWLRRVKAWRDGGQEAKALAYEQLLAVILKWRQDMAEAHEVAPCTVLPDHLAKTVAYSMPTTEQALRDAGVRFGAGAKDLAALIEQAVVDLGVGGAVEKDDATPVALPAGARAFPKWKFALEKPNKNGKPKPWELSHARFAGGDSCAAIACDQPNGKPIMTRTVVGHLLKALIMGQPVDLRRLHLDGAAARPLPCGAPTAAAWDALDEAAAAADVDVVGAESYKAADLAAGVGGDIAALAEIDYKEKTEAQVRDWNAWNSDRSWWEALKRAGYAPSPEPPAKKARCGS</sequence>
<keyword evidence="2 9" id="KW-0547">Nucleotide-binding</keyword>
<dbReference type="SMART" id="SM00487">
    <property type="entry name" value="DEXDc"/>
    <property type="match status" value="1"/>
</dbReference>
<dbReference type="Gene3D" id="1.10.10.10">
    <property type="entry name" value="Winged helix-like DNA-binding domain superfamily/Winged helix DNA-binding domain"/>
    <property type="match status" value="1"/>
</dbReference>